<dbReference type="SUPFAM" id="SSF47384">
    <property type="entry name" value="Homodimeric domain of signal transducing histidine kinase"/>
    <property type="match status" value="2"/>
</dbReference>
<keyword evidence="7" id="KW-0175">Coiled coil</keyword>
<dbReference type="CDD" id="cd00130">
    <property type="entry name" value="PAS"/>
    <property type="match status" value="1"/>
</dbReference>
<dbReference type="SMART" id="SM00448">
    <property type="entry name" value="REC"/>
    <property type="match status" value="2"/>
</dbReference>
<dbReference type="InterPro" id="IPR011006">
    <property type="entry name" value="CheY-like_superfamily"/>
</dbReference>
<dbReference type="Gene3D" id="3.40.50.2300">
    <property type="match status" value="2"/>
</dbReference>
<dbReference type="InterPro" id="IPR000700">
    <property type="entry name" value="PAS-assoc_C"/>
</dbReference>
<reference evidence="12 13" key="1">
    <citation type="submission" date="2022-04" db="EMBL/GenBank/DDBJ databases">
        <title>Positive selection, recombination, and allopatry shape intraspecific diversity of widespread and dominant cyanobacteria.</title>
        <authorList>
            <person name="Wei J."/>
            <person name="Shu W."/>
            <person name="Hu C."/>
        </authorList>
    </citation>
    <scope>NUCLEOTIDE SEQUENCE [LARGE SCALE GENOMIC DNA]</scope>
    <source>
        <strain evidence="12 13">AS-A4</strain>
    </source>
</reference>
<comment type="caution">
    <text evidence="12">The sequence shown here is derived from an EMBL/GenBank/DDBJ whole genome shotgun (WGS) entry which is preliminary data.</text>
</comment>
<dbReference type="SMART" id="SM00086">
    <property type="entry name" value="PAC"/>
    <property type="match status" value="2"/>
</dbReference>
<name>A0ABV0KJU0_9CYAN</name>
<evidence type="ECO:0000259" key="8">
    <source>
        <dbReference type="PROSITE" id="PS50109"/>
    </source>
</evidence>
<dbReference type="PROSITE" id="PS50109">
    <property type="entry name" value="HIS_KIN"/>
    <property type="match status" value="2"/>
</dbReference>
<dbReference type="InterPro" id="IPR035965">
    <property type="entry name" value="PAS-like_dom_sf"/>
</dbReference>
<dbReference type="Gene3D" id="3.30.565.10">
    <property type="entry name" value="Histidine kinase-like ATPase, C-terminal domain"/>
    <property type="match status" value="2"/>
</dbReference>
<evidence type="ECO:0000256" key="1">
    <source>
        <dbReference type="ARBA" id="ARBA00000085"/>
    </source>
</evidence>
<comment type="catalytic activity">
    <reaction evidence="1">
        <text>ATP + protein L-histidine = ADP + protein N-phospho-L-histidine.</text>
        <dbReference type="EC" id="2.7.13.3"/>
    </reaction>
</comment>
<dbReference type="InterPro" id="IPR005467">
    <property type="entry name" value="His_kinase_dom"/>
</dbReference>
<dbReference type="InterPro" id="IPR004358">
    <property type="entry name" value="Sig_transdc_His_kin-like_C"/>
</dbReference>
<evidence type="ECO:0000313" key="13">
    <source>
        <dbReference type="Proteomes" id="UP001476950"/>
    </source>
</evidence>
<evidence type="ECO:0000256" key="2">
    <source>
        <dbReference type="ARBA" id="ARBA00012438"/>
    </source>
</evidence>
<dbReference type="SUPFAM" id="SSF52172">
    <property type="entry name" value="CheY-like"/>
    <property type="match status" value="2"/>
</dbReference>
<sequence>MNGQRTDPFPKFGEMGLRMQALNWAETPAGAVESWSQSLKSTVRTLLSSRYPMILLWEQELIQLYNDAYINLIGTKHPYALGRSIRETQAESWDVIGPMITEVMTTGVPNWVEDQMLAVNRSGYNEEAHFSLSYSAVEDDTGVVRGMLCVCSEVTKQVLGERGLRLQRDLAARAGETRSVDVTCQDILAAIAEYPLDVPFALIYLRDGDNQMRLCGSVRLDGNQALVPTTVLLADATDRWSLAEAMTGQIAIIESLHHDLTIPGGPWNETVQQAIALPIPSSNMSAPLGVLICGISPNRALDEGYQSFYELLAGQVSVSIRNAQAYEEERHRAEKLAEIDRAKTVFFSNVSHEFRTPLTLMLNPLEEALQSGNLPAAEQEQITVAHRNSQRLLKLVNTLLDFSRIEAGRTQAVYEPVDLASLTADLASVFRAAIEKAGLQLVVDCPPLAEPVYVDRQMWEKIVLNLLSNAFKFTFTGQISVSLHPVEDAVELVVKDTGTGIPAHELPRLFERFHRVAEAQGRSYEGSGIGLSLVQELVNLHNGTVTVSSVVESGSTFVVRLPMGYAHLPSEQIQVSQTQTATASSATAYVEEALGWVVEPKEDPAALPQRASARILLADDNADMRHYLQRLLRAQYDVEAVANGQAALEAARIQMPDLVLTDVMMPQVDGFELLRQLRLDPQTREIPILLLSARAGEEAAIEGLEAGADDYLVKPFSARELLARVATNLELGRSRQAANQQRFRFLAESIPQMVWTADAEGRVDYYSPRWFDYTGLTLAQSQGSGWQDVIHPDDRASNIEAWTQAVEKGVSYDIEQRLRRADGSYRWHLTRALPMLDEQSQVIRWFGTCTDITDRKQAETAREQLLQQEKAAREAAEQANRLKDEFLAVLSHELRSPLNPILGWAKLLSSGRLDAVRTREAINTIERNAQLQSQLIEDLLDISRIMQGKLTLKATPVSLPFVVSTAIETVRLAAEAKAIQIKTSFELTVNQIYGDAGRLQQVVWNLLSNAVKFTPPGGRVEVRLEEIRHGESKTQKRENPSHSPLLTPYAPTYARITVTDTGKGISPKFLPYVFEHFRQEDGAITRKFGGLGLGMAIARQIVELHGGKIWVESLGEDQGTTFIVELPLLSDEGARKWGSEETQHSGTSSSHYPLSGLRVLVVDDDLDSRAFVTFVVEQAGAEVTAVGSAIEALQALQTTPFDLLLSDIGMPEMDGYALMQQIRAMLSEQGKDIVAIALTAYAGEFNQEKALSAGFQHHVSKPVEPERLIRAIVTLLSQANSTV</sequence>
<dbReference type="Gene3D" id="1.10.287.130">
    <property type="match status" value="2"/>
</dbReference>
<dbReference type="SMART" id="SM00388">
    <property type="entry name" value="HisKA"/>
    <property type="match status" value="2"/>
</dbReference>
<evidence type="ECO:0000259" key="10">
    <source>
        <dbReference type="PROSITE" id="PS50112"/>
    </source>
</evidence>
<keyword evidence="13" id="KW-1185">Reference proteome</keyword>
<dbReference type="Proteomes" id="UP001476950">
    <property type="component" value="Unassembled WGS sequence"/>
</dbReference>
<dbReference type="CDD" id="cd17574">
    <property type="entry name" value="REC_OmpR"/>
    <property type="match status" value="1"/>
</dbReference>
<dbReference type="PRINTS" id="PR00344">
    <property type="entry name" value="BCTRLSENSOR"/>
</dbReference>
<feature type="domain" description="Histidine kinase" evidence="8">
    <location>
        <begin position="889"/>
        <end position="1130"/>
    </location>
</feature>
<keyword evidence="3 6" id="KW-0597">Phosphoprotein</keyword>
<dbReference type="Pfam" id="PF00512">
    <property type="entry name" value="HisKA"/>
    <property type="match status" value="2"/>
</dbReference>
<evidence type="ECO:0000259" key="9">
    <source>
        <dbReference type="PROSITE" id="PS50110"/>
    </source>
</evidence>
<dbReference type="InterPro" id="IPR013655">
    <property type="entry name" value="PAS_fold_3"/>
</dbReference>
<keyword evidence="12" id="KW-0547">Nucleotide-binding</keyword>
<dbReference type="RefSeq" id="WP_190447287.1">
    <property type="nucleotide sequence ID" value="NZ_JAMPLM010000006.1"/>
</dbReference>
<dbReference type="InterPro" id="IPR003594">
    <property type="entry name" value="HATPase_dom"/>
</dbReference>
<feature type="domain" description="Response regulatory" evidence="9">
    <location>
        <begin position="614"/>
        <end position="729"/>
    </location>
</feature>
<feature type="domain" description="PAC" evidence="11">
    <location>
        <begin position="812"/>
        <end position="864"/>
    </location>
</feature>
<evidence type="ECO:0000256" key="3">
    <source>
        <dbReference type="ARBA" id="ARBA00022553"/>
    </source>
</evidence>
<gene>
    <name evidence="12" type="ORF">NDI38_09310</name>
</gene>
<evidence type="ECO:0000256" key="4">
    <source>
        <dbReference type="ARBA" id="ARBA00022777"/>
    </source>
</evidence>
<dbReference type="InterPro" id="IPR003661">
    <property type="entry name" value="HisK_dim/P_dom"/>
</dbReference>
<dbReference type="InterPro" id="IPR001789">
    <property type="entry name" value="Sig_transdc_resp-reg_receiver"/>
</dbReference>
<dbReference type="PROSITE" id="PS50113">
    <property type="entry name" value="PAC"/>
    <property type="match status" value="1"/>
</dbReference>
<feature type="coiled-coil region" evidence="7">
    <location>
        <begin position="855"/>
        <end position="885"/>
    </location>
</feature>
<accession>A0ABV0KJU0</accession>
<dbReference type="CDD" id="cd00082">
    <property type="entry name" value="HisKA"/>
    <property type="match status" value="2"/>
</dbReference>
<feature type="modified residue" description="4-aspartylphosphate" evidence="6">
    <location>
        <position position="1207"/>
    </location>
</feature>
<evidence type="ECO:0000256" key="5">
    <source>
        <dbReference type="ARBA" id="ARBA00023012"/>
    </source>
</evidence>
<feature type="modified residue" description="4-aspartylphosphate" evidence="6">
    <location>
        <position position="662"/>
    </location>
</feature>
<dbReference type="Pfam" id="PF13426">
    <property type="entry name" value="PAS_9"/>
    <property type="match status" value="1"/>
</dbReference>
<dbReference type="CDD" id="cd17580">
    <property type="entry name" value="REC_2_DhkD-like"/>
    <property type="match status" value="1"/>
</dbReference>
<dbReference type="SMART" id="SM00387">
    <property type="entry name" value="HATPase_c"/>
    <property type="match status" value="2"/>
</dbReference>
<feature type="domain" description="PAS" evidence="10">
    <location>
        <begin position="739"/>
        <end position="809"/>
    </location>
</feature>
<feature type="domain" description="Histidine kinase" evidence="8">
    <location>
        <begin position="349"/>
        <end position="565"/>
    </location>
</feature>
<organism evidence="12 13">
    <name type="scientific">Stenomitos frigidus AS-A4</name>
    <dbReference type="NCBI Taxonomy" id="2933935"/>
    <lineage>
        <taxon>Bacteria</taxon>
        <taxon>Bacillati</taxon>
        <taxon>Cyanobacteriota</taxon>
        <taxon>Cyanophyceae</taxon>
        <taxon>Leptolyngbyales</taxon>
        <taxon>Leptolyngbyaceae</taxon>
        <taxon>Stenomitos</taxon>
    </lineage>
</organism>
<keyword evidence="4" id="KW-0808">Transferase</keyword>
<dbReference type="PANTHER" id="PTHR43547:SF2">
    <property type="entry name" value="HYBRID SIGNAL TRANSDUCTION HISTIDINE KINASE C"/>
    <property type="match status" value="1"/>
</dbReference>
<feature type="domain" description="Response regulatory" evidence="9">
    <location>
        <begin position="1158"/>
        <end position="1276"/>
    </location>
</feature>
<keyword evidence="4" id="KW-0418">Kinase</keyword>
<dbReference type="Gene3D" id="3.30.450.20">
    <property type="entry name" value="PAS domain"/>
    <property type="match status" value="2"/>
</dbReference>
<dbReference type="InterPro" id="IPR036890">
    <property type="entry name" value="HATPase_C_sf"/>
</dbReference>
<dbReference type="PANTHER" id="PTHR43547">
    <property type="entry name" value="TWO-COMPONENT HISTIDINE KINASE"/>
    <property type="match status" value="1"/>
</dbReference>
<evidence type="ECO:0000256" key="7">
    <source>
        <dbReference type="SAM" id="Coils"/>
    </source>
</evidence>
<proteinExistence type="predicted"/>
<dbReference type="EMBL" id="JAMPLM010000006">
    <property type="protein sequence ID" value="MEP1058635.1"/>
    <property type="molecule type" value="Genomic_DNA"/>
</dbReference>
<dbReference type="InterPro" id="IPR000014">
    <property type="entry name" value="PAS"/>
</dbReference>
<dbReference type="CDD" id="cd16922">
    <property type="entry name" value="HATPase_EvgS-ArcB-TorS-like"/>
    <property type="match status" value="1"/>
</dbReference>
<dbReference type="SMART" id="SM00091">
    <property type="entry name" value="PAS"/>
    <property type="match status" value="1"/>
</dbReference>
<dbReference type="GO" id="GO:0005524">
    <property type="term" value="F:ATP binding"/>
    <property type="evidence" value="ECO:0007669"/>
    <property type="project" value="UniProtKB-KW"/>
</dbReference>
<dbReference type="InterPro" id="IPR029016">
    <property type="entry name" value="GAF-like_dom_sf"/>
</dbReference>
<dbReference type="Gene3D" id="3.30.450.40">
    <property type="match status" value="1"/>
</dbReference>
<dbReference type="SUPFAM" id="SSF55781">
    <property type="entry name" value="GAF domain-like"/>
    <property type="match status" value="1"/>
</dbReference>
<evidence type="ECO:0000313" key="12">
    <source>
        <dbReference type="EMBL" id="MEP1058635.1"/>
    </source>
</evidence>
<dbReference type="Pfam" id="PF08447">
    <property type="entry name" value="PAS_3"/>
    <property type="match status" value="1"/>
</dbReference>
<dbReference type="SUPFAM" id="SSF55874">
    <property type="entry name" value="ATPase domain of HSP90 chaperone/DNA topoisomerase II/histidine kinase"/>
    <property type="match status" value="2"/>
</dbReference>
<dbReference type="EC" id="2.7.13.3" evidence="2"/>
<evidence type="ECO:0000259" key="11">
    <source>
        <dbReference type="PROSITE" id="PS50113"/>
    </source>
</evidence>
<dbReference type="PROSITE" id="PS50112">
    <property type="entry name" value="PAS"/>
    <property type="match status" value="1"/>
</dbReference>
<dbReference type="Pfam" id="PF02518">
    <property type="entry name" value="HATPase_c"/>
    <property type="match status" value="2"/>
</dbReference>
<dbReference type="InterPro" id="IPR001610">
    <property type="entry name" value="PAC"/>
</dbReference>
<dbReference type="SUPFAM" id="SSF55785">
    <property type="entry name" value="PYP-like sensor domain (PAS domain)"/>
    <property type="match status" value="2"/>
</dbReference>
<evidence type="ECO:0000256" key="6">
    <source>
        <dbReference type="PROSITE-ProRule" id="PRU00169"/>
    </source>
</evidence>
<keyword evidence="5" id="KW-0902">Two-component regulatory system</keyword>
<dbReference type="PROSITE" id="PS50110">
    <property type="entry name" value="RESPONSE_REGULATORY"/>
    <property type="match status" value="2"/>
</dbReference>
<keyword evidence="12" id="KW-0067">ATP-binding</keyword>
<dbReference type="NCBIfam" id="TIGR00229">
    <property type="entry name" value="sensory_box"/>
    <property type="match status" value="1"/>
</dbReference>
<dbReference type="InterPro" id="IPR036097">
    <property type="entry name" value="HisK_dim/P_sf"/>
</dbReference>
<protein>
    <recommendedName>
        <fullName evidence="2">histidine kinase</fullName>
        <ecNumber evidence="2">2.7.13.3</ecNumber>
    </recommendedName>
</protein>
<dbReference type="Pfam" id="PF00072">
    <property type="entry name" value="Response_reg"/>
    <property type="match status" value="2"/>
</dbReference>